<dbReference type="Pfam" id="PF00158">
    <property type="entry name" value="Sigma54_activat"/>
    <property type="match status" value="1"/>
</dbReference>
<dbReference type="PROSITE" id="PS50045">
    <property type="entry name" value="SIGMA54_INTERACT_4"/>
    <property type="match status" value="1"/>
</dbReference>
<comment type="caution">
    <text evidence="2">The sequence shown here is derived from an EMBL/GenBank/DDBJ whole genome shotgun (WGS) entry which is preliminary data.</text>
</comment>
<dbReference type="InterPro" id="IPR002078">
    <property type="entry name" value="Sigma_54_int"/>
</dbReference>
<proteinExistence type="predicted"/>
<gene>
    <name evidence="2" type="ORF">E6K72_01730</name>
</gene>
<evidence type="ECO:0000313" key="3">
    <source>
        <dbReference type="Proteomes" id="UP000317716"/>
    </source>
</evidence>
<dbReference type="InterPro" id="IPR027417">
    <property type="entry name" value="P-loop_NTPase"/>
</dbReference>
<protein>
    <recommendedName>
        <fullName evidence="1">Sigma-54 factor interaction domain-containing protein</fullName>
    </recommendedName>
</protein>
<name>A0A538T6Q4_UNCEI</name>
<reference evidence="2 3" key="1">
    <citation type="journal article" date="2019" name="Nat. Microbiol.">
        <title>Mediterranean grassland soil C-N compound turnover is dependent on rainfall and depth, and is mediated by genomically divergent microorganisms.</title>
        <authorList>
            <person name="Diamond S."/>
            <person name="Andeer P.F."/>
            <person name="Li Z."/>
            <person name="Crits-Christoph A."/>
            <person name="Burstein D."/>
            <person name="Anantharaman K."/>
            <person name="Lane K.R."/>
            <person name="Thomas B.C."/>
            <person name="Pan C."/>
            <person name="Northen T.R."/>
            <person name="Banfield J.F."/>
        </authorList>
    </citation>
    <scope>NUCLEOTIDE SEQUENCE [LARGE SCALE GENOMIC DNA]</scope>
    <source>
        <strain evidence="2">WS_2</strain>
    </source>
</reference>
<dbReference type="Gene3D" id="3.40.50.300">
    <property type="entry name" value="P-loop containing nucleotide triphosphate hydrolases"/>
    <property type="match status" value="1"/>
</dbReference>
<evidence type="ECO:0000259" key="1">
    <source>
        <dbReference type="PROSITE" id="PS50045"/>
    </source>
</evidence>
<accession>A0A538T6Q4</accession>
<evidence type="ECO:0000313" key="2">
    <source>
        <dbReference type="EMBL" id="TMQ59322.1"/>
    </source>
</evidence>
<dbReference type="GO" id="GO:0005524">
    <property type="term" value="F:ATP binding"/>
    <property type="evidence" value="ECO:0007669"/>
    <property type="project" value="InterPro"/>
</dbReference>
<dbReference type="Proteomes" id="UP000317716">
    <property type="component" value="Unassembled WGS sequence"/>
</dbReference>
<dbReference type="AlphaFoldDB" id="A0A538T6Q4"/>
<dbReference type="SUPFAM" id="SSF52540">
    <property type="entry name" value="P-loop containing nucleoside triphosphate hydrolases"/>
    <property type="match status" value="1"/>
</dbReference>
<sequence>MPHAMERETQSTVALMRALRPLLGGRRQPYATGWACSRLIRLHRHSLFHLLLEGGTAREREQLAIAFHRGSPLRCGPFVRLDATGDEDRLRCALEHALSAVTCERADNPLRESEGGTLFLDRVSLLSLATQHALLGVLASLPTSATGPCFGRLAVGSDEPLEEASAAGRFDPALFDLLDKIRLELRTGALAEAR</sequence>
<dbReference type="EMBL" id="VBOS01000051">
    <property type="protein sequence ID" value="TMQ59322.1"/>
    <property type="molecule type" value="Genomic_DNA"/>
</dbReference>
<dbReference type="GO" id="GO:0006355">
    <property type="term" value="P:regulation of DNA-templated transcription"/>
    <property type="evidence" value="ECO:0007669"/>
    <property type="project" value="InterPro"/>
</dbReference>
<organism evidence="2 3">
    <name type="scientific">Eiseniibacteriota bacterium</name>
    <dbReference type="NCBI Taxonomy" id="2212470"/>
    <lineage>
        <taxon>Bacteria</taxon>
        <taxon>Candidatus Eiseniibacteriota</taxon>
    </lineage>
</organism>
<feature type="domain" description="Sigma-54 factor interaction" evidence="1">
    <location>
        <begin position="50"/>
        <end position="185"/>
    </location>
</feature>